<dbReference type="OrthoDB" id="5516926at2"/>
<gene>
    <name evidence="1" type="ORF">SAMN02910418_02049</name>
</gene>
<dbReference type="Proteomes" id="UP000199288">
    <property type="component" value="Unassembled WGS sequence"/>
</dbReference>
<sequence length="184" mass="20205">MSDEISDEAALMAYQRARRMTRGHVYRRGRSARQRQIHADDLVEEMDAVPLGGPGLGDVGSGAKRSRRDPQPVADVAERFVRMRDWFSEVGVGAVLGNWAEIVGPQTAQHCSAESFKDGVLTIRTSSTAWATQLKLLLPQIERRIAEEAGDGVVTDIKIVGPAAPSWKKGPRVVRGRGPRDTYN</sequence>
<evidence type="ECO:0000313" key="2">
    <source>
        <dbReference type="Proteomes" id="UP000199288"/>
    </source>
</evidence>
<proteinExistence type="predicted"/>
<dbReference type="RefSeq" id="WP_092565562.1">
    <property type="nucleotide sequence ID" value="NZ_FNQV01000013.1"/>
</dbReference>
<keyword evidence="2" id="KW-1185">Reference proteome</keyword>
<protein>
    <submittedName>
        <fullName evidence="1">Predicted nucleic acid-binding protein, contains Zn-ribbon domain (Includes truncated derivatives)</fullName>
    </submittedName>
</protein>
<dbReference type="EMBL" id="FNQV01000013">
    <property type="protein sequence ID" value="SEA63314.1"/>
    <property type="molecule type" value="Genomic_DNA"/>
</dbReference>
<dbReference type="PANTHER" id="PTHR36456:SF1">
    <property type="entry name" value="UPF0232 PROTEIN SCO3875"/>
    <property type="match status" value="1"/>
</dbReference>
<reference evidence="2" key="1">
    <citation type="submission" date="2016-10" db="EMBL/GenBank/DDBJ databases">
        <authorList>
            <person name="Varghese N."/>
            <person name="Submissions S."/>
        </authorList>
    </citation>
    <scope>NUCLEOTIDE SEQUENCE [LARGE SCALE GENOMIC DNA]</scope>
    <source>
        <strain evidence="2">KPR-1</strain>
    </source>
</reference>
<dbReference type="Pfam" id="PF05258">
    <property type="entry name" value="DciA"/>
    <property type="match status" value="1"/>
</dbReference>
<evidence type="ECO:0000313" key="1">
    <source>
        <dbReference type="EMBL" id="SEA63314.1"/>
    </source>
</evidence>
<name>A0A1H4CSJ4_9ACTO</name>
<dbReference type="InterPro" id="IPR007922">
    <property type="entry name" value="DciA-like"/>
</dbReference>
<dbReference type="AlphaFoldDB" id="A0A1H4CSJ4"/>
<accession>A0A1H4CSJ4</accession>
<dbReference type="PANTHER" id="PTHR36456">
    <property type="entry name" value="UPF0232 PROTEIN SCO3875"/>
    <property type="match status" value="1"/>
</dbReference>
<organism evidence="1 2">
    <name type="scientific">Bowdeniella nasicola</name>
    <dbReference type="NCBI Taxonomy" id="208480"/>
    <lineage>
        <taxon>Bacteria</taxon>
        <taxon>Bacillati</taxon>
        <taxon>Actinomycetota</taxon>
        <taxon>Actinomycetes</taxon>
        <taxon>Actinomycetales</taxon>
        <taxon>Actinomycetaceae</taxon>
        <taxon>Bowdeniella</taxon>
    </lineage>
</organism>